<evidence type="ECO:0000256" key="8">
    <source>
        <dbReference type="ARBA" id="ARBA00022982"/>
    </source>
</evidence>
<evidence type="ECO:0000313" key="14">
    <source>
        <dbReference type="EMBL" id="SJZ73258.1"/>
    </source>
</evidence>
<dbReference type="Gene3D" id="3.90.10.10">
    <property type="entry name" value="Cytochrome C3"/>
    <property type="match status" value="1"/>
</dbReference>
<dbReference type="InterPro" id="IPR038266">
    <property type="entry name" value="NapC/NirT_cytc_sf"/>
</dbReference>
<keyword evidence="11 12" id="KW-0472">Membrane</keyword>
<feature type="domain" description="NapC/NirT cytochrome c N-terminal" evidence="13">
    <location>
        <begin position="24"/>
        <end position="162"/>
    </location>
</feature>
<keyword evidence="10" id="KW-0408">Iron</keyword>
<gene>
    <name evidence="14" type="ORF">SAMN02745885_00775</name>
</gene>
<organism evidence="14 15">
    <name type="scientific">Carboxydocella sporoproducens DSM 16521</name>
    <dbReference type="NCBI Taxonomy" id="1121270"/>
    <lineage>
        <taxon>Bacteria</taxon>
        <taxon>Bacillati</taxon>
        <taxon>Bacillota</taxon>
        <taxon>Clostridia</taxon>
        <taxon>Eubacteriales</taxon>
        <taxon>Clostridiales Family XVI. Incertae Sedis</taxon>
        <taxon>Carboxydocella</taxon>
    </lineage>
</organism>
<comment type="subcellular location">
    <subcellularLocation>
        <location evidence="1">Cell membrane</location>
    </subcellularLocation>
</comment>
<dbReference type="OrthoDB" id="9791652at2"/>
<evidence type="ECO:0000256" key="1">
    <source>
        <dbReference type="ARBA" id="ARBA00004236"/>
    </source>
</evidence>
<accession>A0A1T4N322</accession>
<evidence type="ECO:0000256" key="3">
    <source>
        <dbReference type="ARBA" id="ARBA00022448"/>
    </source>
</evidence>
<keyword evidence="9 12" id="KW-1133">Transmembrane helix</keyword>
<evidence type="ECO:0000256" key="10">
    <source>
        <dbReference type="ARBA" id="ARBA00023004"/>
    </source>
</evidence>
<comment type="similarity">
    <text evidence="2">Belongs to the NapC/NirT/NrfH family.</text>
</comment>
<keyword evidence="15" id="KW-1185">Reference proteome</keyword>
<protein>
    <submittedName>
        <fullName evidence="14">Cytochrome c nitrite reductase, small subunit</fullName>
    </submittedName>
</protein>
<dbReference type="InterPro" id="IPR036280">
    <property type="entry name" value="Multihaem_cyt_sf"/>
</dbReference>
<reference evidence="15" key="1">
    <citation type="submission" date="2017-02" db="EMBL/GenBank/DDBJ databases">
        <authorList>
            <person name="Varghese N."/>
            <person name="Submissions S."/>
        </authorList>
    </citation>
    <scope>NUCLEOTIDE SEQUENCE [LARGE SCALE GENOMIC DNA]</scope>
    <source>
        <strain evidence="15">DSM 16521</strain>
    </source>
</reference>
<dbReference type="Gene3D" id="1.10.3820.10">
    <property type="entry name" value="Di-heme elbow motif domain"/>
    <property type="match status" value="1"/>
</dbReference>
<feature type="transmembrane region" description="Helical" evidence="12">
    <location>
        <begin position="21"/>
        <end position="45"/>
    </location>
</feature>
<dbReference type="Proteomes" id="UP000189933">
    <property type="component" value="Unassembled WGS sequence"/>
</dbReference>
<dbReference type="AlphaFoldDB" id="A0A1T4N322"/>
<dbReference type="GO" id="GO:0009061">
    <property type="term" value="P:anaerobic respiration"/>
    <property type="evidence" value="ECO:0007669"/>
    <property type="project" value="TreeGrafter"/>
</dbReference>
<name>A0A1T4N322_9FIRM</name>
<dbReference type="PANTHER" id="PTHR30333">
    <property type="entry name" value="CYTOCHROME C-TYPE PROTEIN"/>
    <property type="match status" value="1"/>
</dbReference>
<keyword evidence="6 12" id="KW-0812">Transmembrane</keyword>
<evidence type="ECO:0000256" key="12">
    <source>
        <dbReference type="SAM" id="Phobius"/>
    </source>
</evidence>
<keyword evidence="5" id="KW-0349">Heme</keyword>
<evidence type="ECO:0000256" key="7">
    <source>
        <dbReference type="ARBA" id="ARBA00022723"/>
    </source>
</evidence>
<evidence type="ECO:0000256" key="2">
    <source>
        <dbReference type="ARBA" id="ARBA00007395"/>
    </source>
</evidence>
<dbReference type="GO" id="GO:0005886">
    <property type="term" value="C:plasma membrane"/>
    <property type="evidence" value="ECO:0007669"/>
    <property type="project" value="UniProtKB-SubCell"/>
</dbReference>
<evidence type="ECO:0000313" key="15">
    <source>
        <dbReference type="Proteomes" id="UP000189933"/>
    </source>
</evidence>
<evidence type="ECO:0000256" key="6">
    <source>
        <dbReference type="ARBA" id="ARBA00022692"/>
    </source>
</evidence>
<dbReference type="Pfam" id="PF03264">
    <property type="entry name" value="Cytochrom_NNT"/>
    <property type="match status" value="1"/>
</dbReference>
<dbReference type="EMBL" id="FUXM01000006">
    <property type="protein sequence ID" value="SJZ73258.1"/>
    <property type="molecule type" value="Genomic_DNA"/>
</dbReference>
<dbReference type="InterPro" id="IPR051174">
    <property type="entry name" value="Cytochrome_c-type_ET"/>
</dbReference>
<keyword evidence="4" id="KW-1003">Cell membrane</keyword>
<dbReference type="GO" id="GO:0046872">
    <property type="term" value="F:metal ion binding"/>
    <property type="evidence" value="ECO:0007669"/>
    <property type="project" value="UniProtKB-KW"/>
</dbReference>
<proteinExistence type="inferred from homology"/>
<evidence type="ECO:0000259" key="13">
    <source>
        <dbReference type="Pfam" id="PF03264"/>
    </source>
</evidence>
<evidence type="ECO:0000256" key="9">
    <source>
        <dbReference type="ARBA" id="ARBA00022989"/>
    </source>
</evidence>
<keyword evidence="7" id="KW-0479">Metal-binding</keyword>
<keyword evidence="8" id="KW-0249">Electron transport</keyword>
<evidence type="ECO:0000256" key="5">
    <source>
        <dbReference type="ARBA" id="ARBA00022617"/>
    </source>
</evidence>
<dbReference type="SUPFAM" id="SSF48695">
    <property type="entry name" value="Multiheme cytochromes"/>
    <property type="match status" value="1"/>
</dbReference>
<evidence type="ECO:0000256" key="11">
    <source>
        <dbReference type="ARBA" id="ARBA00023136"/>
    </source>
</evidence>
<dbReference type="RefSeq" id="WP_078664881.1">
    <property type="nucleotide sequence ID" value="NZ_FUXM01000006.1"/>
</dbReference>
<keyword evidence="3" id="KW-0813">Transport</keyword>
<dbReference type="GO" id="GO:0009055">
    <property type="term" value="F:electron transfer activity"/>
    <property type="evidence" value="ECO:0007669"/>
    <property type="project" value="TreeGrafter"/>
</dbReference>
<dbReference type="PANTHER" id="PTHR30333:SF1">
    <property type="entry name" value="CYTOCHROME C-TYPE PROTEIN NAPC"/>
    <property type="match status" value="1"/>
</dbReference>
<evidence type="ECO:0000256" key="4">
    <source>
        <dbReference type="ARBA" id="ARBA00022475"/>
    </source>
</evidence>
<sequence>MGLRPKWLQFDLSKTEDKLKLFILVSGLLIFIGVATVTAIQLTMYPEFCQTCHIMKPEYRTWQATSHSNIRCTECHIEPGVFNLIKHKIGAMKELYLYATNTYPTPIKMSHKIENFVCEKCHSITTRKFTVSGDIKIPHTRHIESKITEVYCVDCHAGVAHGKISERGMITEGSPTAVKKGDLAAWTLDDGKQQTIREFTKADMDDCIACHVKNKQSIKCETCHATIKTPDNHTPVAAWLPQHGKDAEKDINVCKSCHNYGMTVKQVVHTNKAVAYAWGNEYCVNCHSQAPASHKEATWRKMHKTQVAAKGINNCFACHSQTSKEGPQAPARITCDRCH</sequence>
<dbReference type="InterPro" id="IPR005126">
    <property type="entry name" value="NapC/NirT_cyt_c_N"/>
</dbReference>